<reference evidence="2" key="1">
    <citation type="submission" date="2016-11" db="UniProtKB">
        <authorList>
            <consortium name="WormBaseParasite"/>
        </authorList>
    </citation>
    <scope>IDENTIFICATION</scope>
</reference>
<dbReference type="WBParaSite" id="L893_g31486.t1">
    <property type="protein sequence ID" value="L893_g31486.t1"/>
    <property type="gene ID" value="L893_g31486"/>
</dbReference>
<dbReference type="Proteomes" id="UP000095287">
    <property type="component" value="Unplaced"/>
</dbReference>
<proteinExistence type="predicted"/>
<evidence type="ECO:0000313" key="1">
    <source>
        <dbReference type="Proteomes" id="UP000095287"/>
    </source>
</evidence>
<dbReference type="AlphaFoldDB" id="A0A1I8A0Y1"/>
<organism evidence="1 2">
    <name type="scientific">Steinernema glaseri</name>
    <dbReference type="NCBI Taxonomy" id="37863"/>
    <lineage>
        <taxon>Eukaryota</taxon>
        <taxon>Metazoa</taxon>
        <taxon>Ecdysozoa</taxon>
        <taxon>Nematoda</taxon>
        <taxon>Chromadorea</taxon>
        <taxon>Rhabditida</taxon>
        <taxon>Tylenchina</taxon>
        <taxon>Panagrolaimomorpha</taxon>
        <taxon>Strongyloidoidea</taxon>
        <taxon>Steinernematidae</taxon>
        <taxon>Steinernema</taxon>
    </lineage>
</organism>
<keyword evidence="1" id="KW-1185">Reference proteome</keyword>
<protein>
    <submittedName>
        <fullName evidence="2">Alpha/beta-Hydrolases superfamily protein</fullName>
    </submittedName>
</protein>
<name>A0A1I8A0Y1_9BILA</name>
<evidence type="ECO:0000313" key="2">
    <source>
        <dbReference type="WBParaSite" id="L893_g31486.t1"/>
    </source>
</evidence>
<sequence>MQQSNTYVSGVGGMHIYMYLTSKTTPEVQATIVEISYIPLLKPPQQEEAPFMSCLPSKVSLCGEVITPRNCKSLVDDIF</sequence>
<accession>A0A1I8A0Y1</accession>